<dbReference type="AlphaFoldDB" id="D8LCI3"/>
<dbReference type="EMBL" id="FN647715">
    <property type="protein sequence ID" value="CBN78219.1"/>
    <property type="molecule type" value="Genomic_DNA"/>
</dbReference>
<dbReference type="PANTHER" id="PTHR24349">
    <property type="entry name" value="SERINE/THREONINE-PROTEIN KINASE"/>
    <property type="match status" value="1"/>
</dbReference>
<keyword evidence="2" id="KW-0723">Serine/threonine-protein kinase</keyword>
<dbReference type="CDD" id="cd05117">
    <property type="entry name" value="STKc_CAMK"/>
    <property type="match status" value="1"/>
</dbReference>
<dbReference type="InterPro" id="IPR050205">
    <property type="entry name" value="CDPK_Ser/Thr_kinases"/>
</dbReference>
<feature type="compositionally biased region" description="Gly residues" evidence="9">
    <location>
        <begin position="820"/>
        <end position="845"/>
    </location>
</feature>
<dbReference type="Pfam" id="PF00069">
    <property type="entry name" value="Pkinase"/>
    <property type="match status" value="1"/>
</dbReference>
<dbReference type="PROSITE" id="PS50011">
    <property type="entry name" value="PROTEIN_KINASE_DOM"/>
    <property type="match status" value="1"/>
</dbReference>
<dbReference type="STRING" id="2880.D8LCI3"/>
<keyword evidence="6 12" id="KW-0418">Kinase</keyword>
<dbReference type="GO" id="GO:0005509">
    <property type="term" value="F:calcium ion binding"/>
    <property type="evidence" value="ECO:0007669"/>
    <property type="project" value="InterPro"/>
</dbReference>
<evidence type="ECO:0000259" key="10">
    <source>
        <dbReference type="PROSITE" id="PS50011"/>
    </source>
</evidence>
<feature type="compositionally biased region" description="Low complexity" evidence="9">
    <location>
        <begin position="458"/>
        <end position="467"/>
    </location>
</feature>
<dbReference type="SMART" id="SM00054">
    <property type="entry name" value="EFh"/>
    <property type="match status" value="4"/>
</dbReference>
<dbReference type="GO" id="GO:0005524">
    <property type="term" value="F:ATP binding"/>
    <property type="evidence" value="ECO:0007669"/>
    <property type="project" value="UniProtKB-KW"/>
</dbReference>
<dbReference type="SUPFAM" id="SSF56112">
    <property type="entry name" value="Protein kinase-like (PK-like)"/>
    <property type="match status" value="1"/>
</dbReference>
<name>D8LCI3_ECTSI</name>
<keyword evidence="5" id="KW-0547">Nucleotide-binding</keyword>
<gene>
    <name evidence="12" type="primary">CDPK</name>
    <name evidence="12" type="ORF">Esi_0103_0085</name>
</gene>
<dbReference type="Proteomes" id="UP000002630">
    <property type="component" value="Linkage Group LG27"/>
</dbReference>
<dbReference type="Pfam" id="PF13499">
    <property type="entry name" value="EF-hand_7"/>
    <property type="match status" value="2"/>
</dbReference>
<dbReference type="InterPro" id="IPR011009">
    <property type="entry name" value="Kinase-like_dom_sf"/>
</dbReference>
<evidence type="ECO:0000256" key="8">
    <source>
        <dbReference type="ARBA" id="ARBA00024334"/>
    </source>
</evidence>
<reference evidence="12 13" key="1">
    <citation type="journal article" date="2010" name="Nature">
        <title>The Ectocarpus genome and the independent evolution of multicellularity in brown algae.</title>
        <authorList>
            <person name="Cock J.M."/>
            <person name="Sterck L."/>
            <person name="Rouze P."/>
            <person name="Scornet D."/>
            <person name="Allen A.E."/>
            <person name="Amoutzias G."/>
            <person name="Anthouard V."/>
            <person name="Artiguenave F."/>
            <person name="Aury J.M."/>
            <person name="Badger J.H."/>
            <person name="Beszteri B."/>
            <person name="Billiau K."/>
            <person name="Bonnet E."/>
            <person name="Bothwell J.H."/>
            <person name="Bowler C."/>
            <person name="Boyen C."/>
            <person name="Brownlee C."/>
            <person name="Carrano C.J."/>
            <person name="Charrier B."/>
            <person name="Cho G.Y."/>
            <person name="Coelho S.M."/>
            <person name="Collen J."/>
            <person name="Corre E."/>
            <person name="Da Silva C."/>
            <person name="Delage L."/>
            <person name="Delaroque N."/>
            <person name="Dittami S.M."/>
            <person name="Doulbeau S."/>
            <person name="Elias M."/>
            <person name="Farnham G."/>
            <person name="Gachon C.M."/>
            <person name="Gschloessl B."/>
            <person name="Heesch S."/>
            <person name="Jabbari K."/>
            <person name="Jubin C."/>
            <person name="Kawai H."/>
            <person name="Kimura K."/>
            <person name="Kloareg B."/>
            <person name="Kupper F.C."/>
            <person name="Lang D."/>
            <person name="Le Bail A."/>
            <person name="Leblanc C."/>
            <person name="Lerouge P."/>
            <person name="Lohr M."/>
            <person name="Lopez P.J."/>
            <person name="Martens C."/>
            <person name="Maumus F."/>
            <person name="Michel G."/>
            <person name="Miranda-Saavedra D."/>
            <person name="Morales J."/>
            <person name="Moreau H."/>
            <person name="Motomura T."/>
            <person name="Nagasato C."/>
            <person name="Napoli C.A."/>
            <person name="Nelson D.R."/>
            <person name="Nyvall-Collen P."/>
            <person name="Peters A.F."/>
            <person name="Pommier C."/>
            <person name="Potin P."/>
            <person name="Poulain J."/>
            <person name="Quesneville H."/>
            <person name="Read B."/>
            <person name="Rensing S.A."/>
            <person name="Ritter A."/>
            <person name="Rousvoal S."/>
            <person name="Samanta M."/>
            <person name="Samson G."/>
            <person name="Schroeder D.C."/>
            <person name="Segurens B."/>
            <person name="Strittmatter M."/>
            <person name="Tonon T."/>
            <person name="Tregear J.W."/>
            <person name="Valentin K."/>
            <person name="von Dassow P."/>
            <person name="Yamagishi T."/>
            <person name="Van de Peer Y."/>
            <person name="Wincker P."/>
        </authorList>
    </citation>
    <scope>NUCLEOTIDE SEQUENCE [LARGE SCALE GENOMIC DNA]</scope>
    <source>
        <strain evidence="13">Ec32 / CCAP1310/4</strain>
    </source>
</reference>
<evidence type="ECO:0000256" key="4">
    <source>
        <dbReference type="ARBA" id="ARBA00022737"/>
    </source>
</evidence>
<feature type="domain" description="Protein kinase" evidence="10">
    <location>
        <begin position="130"/>
        <end position="385"/>
    </location>
</feature>
<evidence type="ECO:0000256" key="5">
    <source>
        <dbReference type="ARBA" id="ARBA00022741"/>
    </source>
</evidence>
<keyword evidence="13" id="KW-1185">Reference proteome</keyword>
<feature type="compositionally biased region" description="Low complexity" evidence="9">
    <location>
        <begin position="474"/>
        <end position="483"/>
    </location>
</feature>
<sequence length="860" mass="91048">MTEVSRLFPLELPEPLFFSARFGRPRGSPSKDVPSRPPLTHAVKEYNDRTNLRESACLYLREGTMGVCSSKSDAAGASAGGPTGDYGGGTNNKGGGCTDLSPASSKGAGGDLRYNMLKASKGDRFHETYEVQPGELGTAAMGCVVRAGLKKRTGEMFACKTFMVSSVPKKKAQRRILETLRNEIDLLRSLDHPNIVRAYESYEVGQDLHLVMELCRGGDLGARTYTEAQAAAVVRQVLSAILHAHQKGICHRDLKFENILWESKAEDAQIKLIDFGMSARFQEGMPMKERVGTVYTMAPEVLQGEYTKQADLWSVGCITFHLIAGEPPFECENEVDTMRRLLAVQYYWPIGSKVSSEAKGLCYNLLKFDPRRRWTVEEAIASPWIKRFAPGGPDASPPATAVARSPRNVNASSAFSSSNSRVVVRESTPSTIASSSSTSLAGTAAAAAESPKVPPPDAARLAAGAAGLPPPPSVAASSGSTAAVGGGSAEEAARETGRGDGKSQEEEEEEEEEEDDALGEMPQEAPISVRMLSSMRDYRSYGALRRTALMVVAYNQSPDKLRELRNEFVDFDTERNGKISRGEMRTALSQRGVSPEEIEELFESLDVDQSGDIHYLEFLAATIEAVGATEEVRLRQAFERLDIDESGSITVDNLREIMGPSYDDEAIHKTLEEADTGQDGRVEWEDFLLLMRDRRGVETLVAQERKAVDELKSKISPGPASSASSSALVSAVVAVGGQGELATCVAPEEEAASTRGPSTLPADDDVAEEAAATGAATEGRGATAAAAEGGGAATAGAGTPASRTAAGEAEPSSWQEGEGEGGGVGLGIGDGGNDAREGGGGGGGDDSLAEVVAVAATLLS</sequence>
<comment type="similarity">
    <text evidence="8">Belongs to the protein kinase superfamily. Ser/Thr protein kinase family. CDPK subfamily.</text>
</comment>
<feature type="domain" description="EF-hand" evidence="11">
    <location>
        <begin position="629"/>
        <end position="664"/>
    </location>
</feature>
<dbReference type="SUPFAM" id="SSF47473">
    <property type="entry name" value="EF-hand"/>
    <property type="match status" value="1"/>
</dbReference>
<keyword evidence="3 12" id="KW-0808">Transferase</keyword>
<organism evidence="12 13">
    <name type="scientific">Ectocarpus siliculosus</name>
    <name type="common">Brown alga</name>
    <name type="synonym">Conferva siliculosa</name>
    <dbReference type="NCBI Taxonomy" id="2880"/>
    <lineage>
        <taxon>Eukaryota</taxon>
        <taxon>Sar</taxon>
        <taxon>Stramenopiles</taxon>
        <taxon>Ochrophyta</taxon>
        <taxon>PX clade</taxon>
        <taxon>Phaeophyceae</taxon>
        <taxon>Ectocarpales</taxon>
        <taxon>Ectocarpaceae</taxon>
        <taxon>Ectocarpus</taxon>
    </lineage>
</organism>
<proteinExistence type="inferred from homology"/>
<dbReference type="PROSITE" id="PS50222">
    <property type="entry name" value="EF_HAND_2"/>
    <property type="match status" value="3"/>
</dbReference>
<evidence type="ECO:0000256" key="1">
    <source>
        <dbReference type="ARBA" id="ARBA00001946"/>
    </source>
</evidence>
<evidence type="ECO:0000313" key="12">
    <source>
        <dbReference type="EMBL" id="CBN78219.1"/>
    </source>
</evidence>
<evidence type="ECO:0000256" key="2">
    <source>
        <dbReference type="ARBA" id="ARBA00022527"/>
    </source>
</evidence>
<feature type="region of interest" description="Disordered" evidence="9">
    <location>
        <begin position="769"/>
        <end position="847"/>
    </location>
</feature>
<dbReference type="OrthoDB" id="40902at2759"/>
<dbReference type="SMART" id="SM00220">
    <property type="entry name" value="S_TKc"/>
    <property type="match status" value="1"/>
</dbReference>
<dbReference type="FunFam" id="1.10.238.10:FF:000003">
    <property type="entry name" value="Calmodulin A"/>
    <property type="match status" value="1"/>
</dbReference>
<evidence type="ECO:0000259" key="11">
    <source>
        <dbReference type="PROSITE" id="PS50222"/>
    </source>
</evidence>
<dbReference type="InParanoid" id="D8LCI3"/>
<dbReference type="CDD" id="cd00051">
    <property type="entry name" value="EFh"/>
    <property type="match status" value="2"/>
</dbReference>
<keyword evidence="7" id="KW-0067">ATP-binding</keyword>
<feature type="region of interest" description="Disordered" evidence="9">
    <location>
        <begin position="446"/>
        <end position="524"/>
    </location>
</feature>
<evidence type="ECO:0000313" key="13">
    <source>
        <dbReference type="Proteomes" id="UP000002630"/>
    </source>
</evidence>
<dbReference type="EC" id="2.7.11.1" evidence="12"/>
<evidence type="ECO:0000256" key="6">
    <source>
        <dbReference type="ARBA" id="ARBA00022777"/>
    </source>
</evidence>
<feature type="domain" description="EF-hand" evidence="11">
    <location>
        <begin position="559"/>
        <end position="594"/>
    </location>
</feature>
<evidence type="ECO:0000256" key="7">
    <source>
        <dbReference type="ARBA" id="ARBA00022840"/>
    </source>
</evidence>
<feature type="compositionally biased region" description="Basic and acidic residues" evidence="9">
    <location>
        <begin position="491"/>
        <end position="504"/>
    </location>
</feature>
<dbReference type="InterPro" id="IPR011992">
    <property type="entry name" value="EF-hand-dom_pair"/>
</dbReference>
<dbReference type="Gene3D" id="1.10.510.10">
    <property type="entry name" value="Transferase(Phosphotransferase) domain 1"/>
    <property type="match status" value="1"/>
</dbReference>
<feature type="compositionally biased region" description="Acidic residues" evidence="9">
    <location>
        <begin position="505"/>
        <end position="518"/>
    </location>
</feature>
<comment type="cofactor">
    <cofactor evidence="1">
        <name>Mg(2+)</name>
        <dbReference type="ChEBI" id="CHEBI:18420"/>
    </cofactor>
</comment>
<accession>D8LCI3</accession>
<keyword evidence="4" id="KW-0677">Repeat</keyword>
<protein>
    <submittedName>
        <fullName evidence="12">Calcium-dependent protein kinase</fullName>
        <ecNumber evidence="12">2.7.11.1</ecNumber>
    </submittedName>
</protein>
<feature type="region of interest" description="Disordered" evidence="9">
    <location>
        <begin position="391"/>
        <end position="423"/>
    </location>
</feature>
<dbReference type="InterPro" id="IPR002048">
    <property type="entry name" value="EF_hand_dom"/>
</dbReference>
<dbReference type="InterPro" id="IPR000719">
    <property type="entry name" value="Prot_kinase_dom"/>
</dbReference>
<dbReference type="GO" id="GO:0004674">
    <property type="term" value="F:protein serine/threonine kinase activity"/>
    <property type="evidence" value="ECO:0007669"/>
    <property type="project" value="UniProtKB-KW"/>
</dbReference>
<feature type="compositionally biased region" description="Low complexity" evidence="9">
    <location>
        <begin position="794"/>
        <end position="807"/>
    </location>
</feature>
<feature type="compositionally biased region" description="Low complexity" evidence="9">
    <location>
        <begin position="407"/>
        <end position="423"/>
    </location>
</feature>
<dbReference type="EMBL" id="FN649752">
    <property type="protein sequence ID" value="CBN78219.1"/>
    <property type="molecule type" value="Genomic_DNA"/>
</dbReference>
<feature type="compositionally biased region" description="Low complexity" evidence="9">
    <location>
        <begin position="769"/>
        <end position="787"/>
    </location>
</feature>
<dbReference type="Gene3D" id="1.10.238.10">
    <property type="entry name" value="EF-hand"/>
    <property type="match status" value="2"/>
</dbReference>
<evidence type="ECO:0000256" key="9">
    <source>
        <dbReference type="SAM" id="MobiDB-lite"/>
    </source>
</evidence>
<evidence type="ECO:0000256" key="3">
    <source>
        <dbReference type="ARBA" id="ARBA00022679"/>
    </source>
</evidence>
<feature type="domain" description="EF-hand" evidence="11">
    <location>
        <begin position="596"/>
        <end position="628"/>
    </location>
</feature>